<feature type="transmembrane region" description="Helical" evidence="1">
    <location>
        <begin position="40"/>
        <end position="60"/>
    </location>
</feature>
<protein>
    <submittedName>
        <fullName evidence="2">Uncharacterized protein</fullName>
    </submittedName>
</protein>
<comment type="caution">
    <text evidence="2">The sequence shown here is derived from an EMBL/GenBank/DDBJ whole genome shotgun (WGS) entry which is preliminary data.</text>
</comment>
<evidence type="ECO:0000256" key="1">
    <source>
        <dbReference type="SAM" id="Phobius"/>
    </source>
</evidence>
<keyword evidence="1" id="KW-0812">Transmembrane</keyword>
<evidence type="ECO:0000313" key="3">
    <source>
        <dbReference type="Proteomes" id="UP000318288"/>
    </source>
</evidence>
<dbReference type="Proteomes" id="UP000318288">
    <property type="component" value="Unassembled WGS sequence"/>
</dbReference>
<feature type="transmembrane region" description="Helical" evidence="1">
    <location>
        <begin position="66"/>
        <end position="85"/>
    </location>
</feature>
<reference evidence="2 3" key="1">
    <citation type="submission" date="2019-02" db="EMBL/GenBank/DDBJ databases">
        <title>Deep-cultivation of Planctomycetes and their phenomic and genomic characterization uncovers novel biology.</title>
        <authorList>
            <person name="Wiegand S."/>
            <person name="Jogler M."/>
            <person name="Boedeker C."/>
            <person name="Pinto D."/>
            <person name="Vollmers J."/>
            <person name="Rivas-Marin E."/>
            <person name="Kohn T."/>
            <person name="Peeters S.H."/>
            <person name="Heuer A."/>
            <person name="Rast P."/>
            <person name="Oberbeckmann S."/>
            <person name="Bunk B."/>
            <person name="Jeske O."/>
            <person name="Meyerdierks A."/>
            <person name="Storesund J.E."/>
            <person name="Kallscheuer N."/>
            <person name="Luecker S."/>
            <person name="Lage O.M."/>
            <person name="Pohl T."/>
            <person name="Merkel B.J."/>
            <person name="Hornburger P."/>
            <person name="Mueller R.-W."/>
            <person name="Bruemmer F."/>
            <person name="Labrenz M."/>
            <person name="Spormann A.M."/>
            <person name="Op Den Camp H."/>
            <person name="Overmann J."/>
            <person name="Amann R."/>
            <person name="Jetten M.S.M."/>
            <person name="Mascher T."/>
            <person name="Medema M.H."/>
            <person name="Devos D.P."/>
            <person name="Kaster A.-K."/>
            <person name="Ovreas L."/>
            <person name="Rohde M."/>
            <person name="Galperin M.Y."/>
            <person name="Jogler C."/>
        </authorList>
    </citation>
    <scope>NUCLEOTIDE SEQUENCE [LARGE SCALE GENOMIC DNA]</scope>
    <source>
        <strain evidence="2 3">Poly51</strain>
    </source>
</reference>
<keyword evidence="3" id="KW-1185">Reference proteome</keyword>
<keyword evidence="1" id="KW-1133">Transmembrane helix</keyword>
<dbReference type="AlphaFoldDB" id="A0A5C6E796"/>
<accession>A0A5C6E796</accession>
<dbReference type="EMBL" id="SJPW01000010">
    <property type="protein sequence ID" value="TWU44728.1"/>
    <property type="molecule type" value="Genomic_DNA"/>
</dbReference>
<evidence type="ECO:0000313" key="2">
    <source>
        <dbReference type="EMBL" id="TWU44728.1"/>
    </source>
</evidence>
<keyword evidence="1" id="KW-0472">Membrane</keyword>
<gene>
    <name evidence="2" type="ORF">Poly51_59970</name>
</gene>
<organism evidence="2 3">
    <name type="scientific">Rubripirellula tenax</name>
    <dbReference type="NCBI Taxonomy" id="2528015"/>
    <lineage>
        <taxon>Bacteria</taxon>
        <taxon>Pseudomonadati</taxon>
        <taxon>Planctomycetota</taxon>
        <taxon>Planctomycetia</taxon>
        <taxon>Pirellulales</taxon>
        <taxon>Pirellulaceae</taxon>
        <taxon>Rubripirellula</taxon>
    </lineage>
</organism>
<proteinExistence type="predicted"/>
<sequence length="166" mass="19309">MHRSRACERVCLLARQHSRPGDRGRYPTEEMRSPKPRSAFTLNELLAFLAWVTIFMVVVGRYGAMGFLWFAAFNIVFFICVHYLYRYSIENIAELDQIVCRECGENGLSFTGRKDGDFWVCQCGARYTLRGPTLYWVRSETDRLPVSRWAWFGNGRWIDLDSQDGG</sequence>
<name>A0A5C6E796_9BACT</name>